<comment type="caution">
    <text evidence="1">The sequence shown here is derived from an EMBL/GenBank/DDBJ whole genome shotgun (WGS) entry which is preliminary data.</text>
</comment>
<accession>A0ABT2IYP7</accession>
<reference evidence="1 2" key="1">
    <citation type="submission" date="2022-09" db="EMBL/GenBank/DDBJ databases">
        <title>Chryseobacterium oleae sp.nov., isolated from the inter-root soil of Pyrola calliantha H. Andr. in Tibet.</title>
        <authorList>
            <person name="Li Z."/>
        </authorList>
    </citation>
    <scope>NUCLEOTIDE SEQUENCE [LARGE SCALE GENOMIC DNA]</scope>
    <source>
        <strain evidence="2">pc1-10</strain>
    </source>
</reference>
<evidence type="ECO:0000313" key="1">
    <source>
        <dbReference type="EMBL" id="MCT2563971.1"/>
    </source>
</evidence>
<sequence length="153" mass="17819">MNPKEELKVLFAHRPNLEVAMEVFGFSGRRTTIIDDLTEEEASMLLSIHTPNEENLEEEYNALKEELFKKGWKGKILKLAESTGIKDKGDFNRFNNWMLTKSVFKKHLNAHSIEELKYVHKQLQGVKYNNAQSAKKPMNKAWWKKGDELVNLN</sequence>
<organism evidence="1 2">
    <name type="scientific">Chryseobacterium herbae</name>
    <dbReference type="NCBI Taxonomy" id="2976476"/>
    <lineage>
        <taxon>Bacteria</taxon>
        <taxon>Pseudomonadati</taxon>
        <taxon>Bacteroidota</taxon>
        <taxon>Flavobacteriia</taxon>
        <taxon>Flavobacteriales</taxon>
        <taxon>Weeksellaceae</taxon>
        <taxon>Chryseobacterium group</taxon>
        <taxon>Chryseobacterium</taxon>
    </lineage>
</organism>
<gene>
    <name evidence="1" type="ORF">N0B48_18930</name>
</gene>
<protein>
    <submittedName>
        <fullName evidence="1">Uncharacterized protein</fullName>
    </submittedName>
</protein>
<dbReference type="Proteomes" id="UP001525566">
    <property type="component" value="Unassembled WGS sequence"/>
</dbReference>
<keyword evidence="2" id="KW-1185">Reference proteome</keyword>
<dbReference type="EMBL" id="JAOAMU010000006">
    <property type="protein sequence ID" value="MCT2563971.1"/>
    <property type="molecule type" value="Genomic_DNA"/>
</dbReference>
<dbReference type="RefSeq" id="WP_259840524.1">
    <property type="nucleotide sequence ID" value="NZ_JAOAMU010000006.1"/>
</dbReference>
<evidence type="ECO:0000313" key="2">
    <source>
        <dbReference type="Proteomes" id="UP001525566"/>
    </source>
</evidence>
<proteinExistence type="predicted"/>
<name>A0ABT2IYP7_9FLAO</name>